<dbReference type="AlphaFoldDB" id="A0A369JJL6"/>
<evidence type="ECO:0000256" key="1">
    <source>
        <dbReference type="ARBA" id="ARBA00004123"/>
    </source>
</evidence>
<dbReference type="Pfam" id="PF10345">
    <property type="entry name" value="Cohesin_load"/>
    <property type="match status" value="1"/>
</dbReference>
<evidence type="ECO:0000313" key="9">
    <source>
        <dbReference type="EMBL" id="RDB22401.1"/>
    </source>
</evidence>
<keyword evidence="6" id="KW-0539">Nucleus</keyword>
<keyword evidence="3" id="KW-0132">Cell division</keyword>
<feature type="compositionally biased region" description="Basic and acidic residues" evidence="8">
    <location>
        <begin position="642"/>
        <end position="661"/>
    </location>
</feature>
<evidence type="ECO:0000256" key="5">
    <source>
        <dbReference type="ARBA" id="ARBA00022829"/>
    </source>
</evidence>
<accession>A0A369JJL6</accession>
<dbReference type="GO" id="GO:0007059">
    <property type="term" value="P:chromosome segregation"/>
    <property type="evidence" value="ECO:0007669"/>
    <property type="project" value="UniProtKB-KW"/>
</dbReference>
<dbReference type="OrthoDB" id="5565328at2759"/>
<dbReference type="GO" id="GO:0005634">
    <property type="term" value="C:nucleus"/>
    <property type="evidence" value="ECO:0007669"/>
    <property type="project" value="UniProtKB-SubCell"/>
</dbReference>
<sequence>MSDDANPRPMKRQRSSSSLAPLPSSKLLLSLPSLLIHPPSHRLHLQSVALSQHALRRCLALPDLDHDVECRAWTALAELGLGCLEDGMKNVEGEVEKALTKALLIANKHPSLRPYAPHIMMLSARLSHHQRNAKFAHHTLRRLLSSFFAPSDPPHMLYSAHLALVHSYATEAESSNSNPQSLTKCLGGVQDLHSCSVSASSSLVSLLALLIRLQLLVRHGLFEQVADALAAAEKGFEDYATAPNAPDSIATSKSSIPSPMQIHLLIVGVLYHTYAGDAGAAAERLRTLHALLDSGALNPGGDGIMEIPFPSPLHTQPLRITATHPRVLYILVFLLSAVSKRDPVGRKPKKGVFAREGLAVLARECATPTGSASSSSASGSGSASPSAGKEITLPVYSSLSELAYVRTRIEKLRADLMCEVVSISIMRSDFDEAERTINTLTAHTRTHALWSTYAARITLQHAQLAHARGAPERALQCYRVAAYVAAGEGGHGEKDEWVRVAARAGEVWVRIGMLRRAGGRRDGMDLDGTVKPEDTGEEEGEKELEELRKYGEEVAGECEGMGGNLRAVAHLLRACLGTEFLGAKHHLRRALDLATAAQDNHLRALVLALSASHYLHTAREHAGTMLSTCEQLAAGLGAVERKGNAGMGDKGDKGSGKEKGEPLGNVPLRLWVGERFLELHRWAGDAQKVERQVAVNERLRRALEARRS</sequence>
<evidence type="ECO:0000256" key="8">
    <source>
        <dbReference type="SAM" id="MobiDB-lite"/>
    </source>
</evidence>
<keyword evidence="4" id="KW-0498">Mitosis</keyword>
<organism evidence="9 10">
    <name type="scientific">Hypsizygus marmoreus</name>
    <name type="common">White beech mushroom</name>
    <name type="synonym">Agaricus marmoreus</name>
    <dbReference type="NCBI Taxonomy" id="39966"/>
    <lineage>
        <taxon>Eukaryota</taxon>
        <taxon>Fungi</taxon>
        <taxon>Dikarya</taxon>
        <taxon>Basidiomycota</taxon>
        <taxon>Agaricomycotina</taxon>
        <taxon>Agaricomycetes</taxon>
        <taxon>Agaricomycetidae</taxon>
        <taxon>Agaricales</taxon>
        <taxon>Tricholomatineae</taxon>
        <taxon>Lyophyllaceae</taxon>
        <taxon>Hypsizygus</taxon>
    </lineage>
</organism>
<evidence type="ECO:0000256" key="3">
    <source>
        <dbReference type="ARBA" id="ARBA00022618"/>
    </source>
</evidence>
<evidence type="ECO:0000256" key="4">
    <source>
        <dbReference type="ARBA" id="ARBA00022776"/>
    </source>
</evidence>
<feature type="region of interest" description="Disordered" evidence="8">
    <location>
        <begin position="642"/>
        <end position="662"/>
    </location>
</feature>
<dbReference type="InterPro" id="IPR019440">
    <property type="entry name" value="MAU2"/>
</dbReference>
<feature type="compositionally biased region" description="Low complexity" evidence="8">
    <location>
        <begin position="370"/>
        <end position="387"/>
    </location>
</feature>
<reference evidence="9" key="1">
    <citation type="submission" date="2018-04" db="EMBL/GenBank/DDBJ databases">
        <title>Whole genome sequencing of Hypsizygus marmoreus.</title>
        <authorList>
            <person name="Choi I.-G."/>
            <person name="Min B."/>
            <person name="Kim J.-G."/>
            <person name="Kim S."/>
            <person name="Oh Y.-L."/>
            <person name="Kong W.-S."/>
            <person name="Park H."/>
            <person name="Jeong J."/>
            <person name="Song E.-S."/>
        </authorList>
    </citation>
    <scope>NUCLEOTIDE SEQUENCE [LARGE SCALE GENOMIC DNA]</scope>
    <source>
        <strain evidence="9">51987-8</strain>
    </source>
</reference>
<comment type="caution">
    <text evidence="9">The sequence shown here is derived from an EMBL/GenBank/DDBJ whole genome shotgun (WGS) entry which is preliminary data.</text>
</comment>
<protein>
    <recommendedName>
        <fullName evidence="11">MAU2 chromatid cohesion factor</fullName>
    </recommendedName>
</protein>
<dbReference type="EMBL" id="LUEZ02000051">
    <property type="protein sequence ID" value="RDB22401.1"/>
    <property type="molecule type" value="Genomic_DNA"/>
</dbReference>
<feature type="region of interest" description="Disordered" evidence="8">
    <location>
        <begin position="522"/>
        <end position="542"/>
    </location>
</feature>
<keyword evidence="10" id="KW-1185">Reference proteome</keyword>
<evidence type="ECO:0000256" key="7">
    <source>
        <dbReference type="ARBA" id="ARBA00023306"/>
    </source>
</evidence>
<feature type="region of interest" description="Disordered" evidence="8">
    <location>
        <begin position="1"/>
        <end position="21"/>
    </location>
</feature>
<feature type="region of interest" description="Disordered" evidence="8">
    <location>
        <begin position="368"/>
        <end position="387"/>
    </location>
</feature>
<evidence type="ECO:0008006" key="11">
    <source>
        <dbReference type="Google" id="ProtNLM"/>
    </source>
</evidence>
<feature type="compositionally biased region" description="Basic and acidic residues" evidence="8">
    <location>
        <begin position="522"/>
        <end position="534"/>
    </location>
</feature>
<dbReference type="InParanoid" id="A0A369JJL6"/>
<dbReference type="GO" id="GO:0051301">
    <property type="term" value="P:cell division"/>
    <property type="evidence" value="ECO:0007669"/>
    <property type="project" value="UniProtKB-KW"/>
</dbReference>
<dbReference type="GO" id="GO:0007064">
    <property type="term" value="P:mitotic sister chromatid cohesion"/>
    <property type="evidence" value="ECO:0007669"/>
    <property type="project" value="InterPro"/>
</dbReference>
<dbReference type="PANTHER" id="PTHR21394">
    <property type="entry name" value="MAU2 CHROMATID COHESION FACTOR HOMOLOG"/>
    <property type="match status" value="1"/>
</dbReference>
<dbReference type="Proteomes" id="UP000076154">
    <property type="component" value="Unassembled WGS sequence"/>
</dbReference>
<comment type="similarity">
    <text evidence="2">Belongs to the SCC4/mau-2 family.</text>
</comment>
<gene>
    <name evidence="9" type="ORF">Hypma_010501</name>
</gene>
<comment type="subcellular location">
    <subcellularLocation>
        <location evidence="1">Nucleus</location>
    </subcellularLocation>
</comment>
<evidence type="ECO:0000313" key="10">
    <source>
        <dbReference type="Proteomes" id="UP000076154"/>
    </source>
</evidence>
<name>A0A369JJL6_HYPMA</name>
<evidence type="ECO:0000256" key="2">
    <source>
        <dbReference type="ARBA" id="ARBA00008585"/>
    </source>
</evidence>
<keyword evidence="5" id="KW-0159">Chromosome partition</keyword>
<evidence type="ECO:0000256" key="6">
    <source>
        <dbReference type="ARBA" id="ARBA00023242"/>
    </source>
</evidence>
<keyword evidence="7" id="KW-0131">Cell cycle</keyword>
<proteinExistence type="inferred from homology"/>